<reference evidence="3 4" key="1">
    <citation type="submission" date="2024-02" db="EMBL/GenBank/DDBJ databases">
        <title>The Genome Sequence of Enterococcus sp. DIV0159.</title>
        <authorList>
            <person name="Earl A."/>
            <person name="Manson A."/>
            <person name="Gilmore M."/>
            <person name="Sanders J."/>
            <person name="Shea T."/>
            <person name="Howe W."/>
            <person name="Livny J."/>
            <person name="Cuomo C."/>
            <person name="Neafsey D."/>
            <person name="Birren B."/>
        </authorList>
    </citation>
    <scope>NUCLEOTIDE SEQUENCE [LARGE SCALE GENOMIC DNA]</scope>
    <source>
        <strain evidence="3 4">665A</strain>
    </source>
</reference>
<dbReference type="InterPro" id="IPR036013">
    <property type="entry name" value="Band_7/SPFH_dom_sf"/>
</dbReference>
<evidence type="ECO:0000259" key="2">
    <source>
        <dbReference type="Pfam" id="PF01145"/>
    </source>
</evidence>
<dbReference type="InterPro" id="IPR000163">
    <property type="entry name" value="Prohibitin"/>
</dbReference>
<name>A0ABV0ENG0_9ENTE</name>
<dbReference type="CDD" id="cd03401">
    <property type="entry name" value="SPFH_prohibitin"/>
    <property type="match status" value="1"/>
</dbReference>
<keyword evidence="4" id="KW-1185">Reference proteome</keyword>
<dbReference type="Proteomes" id="UP000664357">
    <property type="component" value="Unassembled WGS sequence"/>
</dbReference>
<dbReference type="SUPFAM" id="SSF117892">
    <property type="entry name" value="Band 7/SPFH domain"/>
    <property type="match status" value="1"/>
</dbReference>
<sequence>MKQDKKPKMTEMKNSKGFKGIIIFLVVVVVGVVAALKFFERIDNGYVGVRYSMNGGIKDQALTQGVKFVGIDKVIQYPIRLQTIQAENVSVSTSDGKKTSINIKYDYKVDSTKAAKMYKEFGNITSTDIENGWLKSKLQKVSREVYAKYSLLDILSGESSKVEAEVLTNFAKSVEGKGFEVEDVTLGVPDVDPETQKSIDAIIRAGQENEKAKLDAETAKTQADSEAYKMTKAAEAEAAANQKIAESVTDELIRYEEAQARKKHGWVTVNGTDTVVTQQGE</sequence>
<comment type="caution">
    <text evidence="3">The sequence shown here is derived from an EMBL/GenBank/DDBJ whole genome shotgun (WGS) entry which is preliminary data.</text>
</comment>
<accession>A0ABV0ENG0</accession>
<keyword evidence="1" id="KW-0812">Transmembrane</keyword>
<dbReference type="Pfam" id="PF01145">
    <property type="entry name" value="Band_7"/>
    <property type="match status" value="1"/>
</dbReference>
<organism evidence="3 4">
    <name type="scientific">Candidatus Enterococcus ferrettii</name>
    <dbReference type="NCBI Taxonomy" id="2815324"/>
    <lineage>
        <taxon>Bacteria</taxon>
        <taxon>Bacillati</taxon>
        <taxon>Bacillota</taxon>
        <taxon>Bacilli</taxon>
        <taxon>Lactobacillales</taxon>
        <taxon>Enterococcaceae</taxon>
        <taxon>Enterococcus</taxon>
    </lineage>
</organism>
<feature type="domain" description="Band 7" evidence="2">
    <location>
        <begin position="41"/>
        <end position="218"/>
    </location>
</feature>
<gene>
    <name evidence="3" type="ORF">JZO67_002102</name>
</gene>
<evidence type="ECO:0000313" key="4">
    <source>
        <dbReference type="Proteomes" id="UP000664357"/>
    </source>
</evidence>
<evidence type="ECO:0000313" key="3">
    <source>
        <dbReference type="EMBL" id="MEO1770151.1"/>
    </source>
</evidence>
<dbReference type="InterPro" id="IPR001107">
    <property type="entry name" value="Band_7"/>
</dbReference>
<feature type="transmembrane region" description="Helical" evidence="1">
    <location>
        <begin position="21"/>
        <end position="39"/>
    </location>
</feature>
<evidence type="ECO:0000256" key="1">
    <source>
        <dbReference type="SAM" id="Phobius"/>
    </source>
</evidence>
<keyword evidence="1" id="KW-0472">Membrane</keyword>
<dbReference type="PANTHER" id="PTHR42911">
    <property type="entry name" value="MODULATOR OF FTSH PROTEASE HFLC"/>
    <property type="match status" value="1"/>
</dbReference>
<dbReference type="EMBL" id="JAFREL020000001">
    <property type="protein sequence ID" value="MEO1770151.1"/>
    <property type="molecule type" value="Genomic_DNA"/>
</dbReference>
<protein>
    <recommendedName>
        <fullName evidence="2">Band 7 domain-containing protein</fullName>
    </recommendedName>
</protein>
<keyword evidence="1" id="KW-1133">Transmembrane helix</keyword>
<proteinExistence type="predicted"/>
<dbReference type="Gene3D" id="3.30.479.30">
    <property type="entry name" value="Band 7 domain"/>
    <property type="match status" value="1"/>
</dbReference>
<dbReference type="PANTHER" id="PTHR42911:SF2">
    <property type="entry name" value="PROHIBITIN FAMILY PROTEIN"/>
    <property type="match status" value="1"/>
</dbReference>